<dbReference type="Proteomes" id="UP000000768">
    <property type="component" value="Chromosome 3"/>
</dbReference>
<dbReference type="InParanoid" id="A0A1W0VWH1"/>
<gene>
    <name evidence="1" type="ORF">SORBI_3003G095301</name>
</gene>
<dbReference type="AlphaFoldDB" id="A0A1W0VWH1"/>
<sequence>MSCQGMSPRAHHPCLLLIHNLHGAQLHILPSLIVSLASPICSFIQVQLRSAFFVHPWQAGPCYTYTSRRVFGICQWASSSGFSDEMRETVGD</sequence>
<dbReference type="Gramene" id="OQU86473">
    <property type="protein sequence ID" value="OQU86473"/>
    <property type="gene ID" value="SORBI_3003G095301"/>
</dbReference>
<proteinExistence type="predicted"/>
<dbReference type="EMBL" id="CM000762">
    <property type="protein sequence ID" value="OQU86473.1"/>
    <property type="molecule type" value="Genomic_DNA"/>
</dbReference>
<organism evidence="1 2">
    <name type="scientific">Sorghum bicolor</name>
    <name type="common">Sorghum</name>
    <name type="synonym">Sorghum vulgare</name>
    <dbReference type="NCBI Taxonomy" id="4558"/>
    <lineage>
        <taxon>Eukaryota</taxon>
        <taxon>Viridiplantae</taxon>
        <taxon>Streptophyta</taxon>
        <taxon>Embryophyta</taxon>
        <taxon>Tracheophyta</taxon>
        <taxon>Spermatophyta</taxon>
        <taxon>Magnoliopsida</taxon>
        <taxon>Liliopsida</taxon>
        <taxon>Poales</taxon>
        <taxon>Poaceae</taxon>
        <taxon>PACMAD clade</taxon>
        <taxon>Panicoideae</taxon>
        <taxon>Andropogonodae</taxon>
        <taxon>Andropogoneae</taxon>
        <taxon>Sorghinae</taxon>
        <taxon>Sorghum</taxon>
    </lineage>
</organism>
<protein>
    <submittedName>
        <fullName evidence="1">Uncharacterized protein</fullName>
    </submittedName>
</protein>
<keyword evidence="2" id="KW-1185">Reference proteome</keyword>
<evidence type="ECO:0000313" key="1">
    <source>
        <dbReference type="EMBL" id="OQU86473.1"/>
    </source>
</evidence>
<name>A0A1W0VWH1_SORBI</name>
<reference evidence="2" key="2">
    <citation type="journal article" date="2018" name="Plant J.">
        <title>The Sorghum bicolor reference genome: improved assembly, gene annotations, a transcriptome atlas, and signatures of genome organization.</title>
        <authorList>
            <person name="McCormick R.F."/>
            <person name="Truong S.K."/>
            <person name="Sreedasyam A."/>
            <person name="Jenkins J."/>
            <person name="Shu S."/>
            <person name="Sims D."/>
            <person name="Kennedy M."/>
            <person name="Amirebrahimi M."/>
            <person name="Weers B.D."/>
            <person name="McKinley B."/>
            <person name="Mattison A."/>
            <person name="Morishige D.T."/>
            <person name="Grimwood J."/>
            <person name="Schmutz J."/>
            <person name="Mullet J.E."/>
        </authorList>
    </citation>
    <scope>NUCLEOTIDE SEQUENCE [LARGE SCALE GENOMIC DNA]</scope>
    <source>
        <strain evidence="2">cv. BTx623</strain>
    </source>
</reference>
<accession>A0A1W0VWH1</accession>
<evidence type="ECO:0000313" key="2">
    <source>
        <dbReference type="Proteomes" id="UP000000768"/>
    </source>
</evidence>
<reference evidence="1 2" key="1">
    <citation type="journal article" date="2009" name="Nature">
        <title>The Sorghum bicolor genome and the diversification of grasses.</title>
        <authorList>
            <person name="Paterson A.H."/>
            <person name="Bowers J.E."/>
            <person name="Bruggmann R."/>
            <person name="Dubchak I."/>
            <person name="Grimwood J."/>
            <person name="Gundlach H."/>
            <person name="Haberer G."/>
            <person name="Hellsten U."/>
            <person name="Mitros T."/>
            <person name="Poliakov A."/>
            <person name="Schmutz J."/>
            <person name="Spannagl M."/>
            <person name="Tang H."/>
            <person name="Wang X."/>
            <person name="Wicker T."/>
            <person name="Bharti A.K."/>
            <person name="Chapman J."/>
            <person name="Feltus F.A."/>
            <person name="Gowik U."/>
            <person name="Grigoriev I.V."/>
            <person name="Lyons E."/>
            <person name="Maher C.A."/>
            <person name="Martis M."/>
            <person name="Narechania A."/>
            <person name="Otillar R.P."/>
            <person name="Penning B.W."/>
            <person name="Salamov A.A."/>
            <person name="Wang Y."/>
            <person name="Zhang L."/>
            <person name="Carpita N.C."/>
            <person name="Freeling M."/>
            <person name="Gingle A.R."/>
            <person name="Hash C.T."/>
            <person name="Keller B."/>
            <person name="Klein P."/>
            <person name="Kresovich S."/>
            <person name="McCann M.C."/>
            <person name="Ming R."/>
            <person name="Peterson D.G."/>
            <person name="Mehboob-ur-Rahman"/>
            <person name="Ware D."/>
            <person name="Westhoff P."/>
            <person name="Mayer K.F."/>
            <person name="Messing J."/>
            <person name="Rokhsar D.S."/>
        </authorList>
    </citation>
    <scope>NUCLEOTIDE SEQUENCE [LARGE SCALE GENOMIC DNA]</scope>
    <source>
        <strain evidence="2">cv. BTx623</strain>
    </source>
</reference>